<dbReference type="eggNOG" id="COG3279">
    <property type="taxonomic scope" value="Bacteria"/>
</dbReference>
<dbReference type="RefSeq" id="WP_034707987.1">
    <property type="nucleotide sequence ID" value="NZ_JPRO01000034.1"/>
</dbReference>
<evidence type="ECO:0000256" key="1">
    <source>
        <dbReference type="PROSITE-ProRule" id="PRU00169"/>
    </source>
</evidence>
<dbReference type="InterPro" id="IPR001789">
    <property type="entry name" value="Sig_transdc_resp-reg_receiver"/>
</dbReference>
<dbReference type="SMART" id="SM00850">
    <property type="entry name" value="LytTR"/>
    <property type="match status" value="1"/>
</dbReference>
<dbReference type="PROSITE" id="PS50110">
    <property type="entry name" value="RESPONSE_REGULATORY"/>
    <property type="match status" value="1"/>
</dbReference>
<dbReference type="PROSITE" id="PS50930">
    <property type="entry name" value="HTH_LYTTR"/>
    <property type="match status" value="1"/>
</dbReference>
<dbReference type="SUPFAM" id="SSF52172">
    <property type="entry name" value="CheY-like"/>
    <property type="match status" value="1"/>
</dbReference>
<dbReference type="OrthoDB" id="9781059at2"/>
<name>A0A085YXV3_9FLAO</name>
<reference evidence="4 5" key="1">
    <citation type="submission" date="2014-07" db="EMBL/GenBank/DDBJ databases">
        <title>Genome of Chryseobacterium luteum DSM 18605.</title>
        <authorList>
            <person name="Stropko S.J."/>
            <person name="Pipes S.E."/>
            <person name="Newman J.D."/>
        </authorList>
    </citation>
    <scope>NUCLEOTIDE SEQUENCE [LARGE SCALE GENOMIC DNA]</scope>
    <source>
        <strain evidence="4 5">DSM 18605</strain>
    </source>
</reference>
<keyword evidence="1" id="KW-0597">Phosphoprotein</keyword>
<dbReference type="GO" id="GO:0000156">
    <property type="term" value="F:phosphorelay response regulator activity"/>
    <property type="evidence" value="ECO:0007669"/>
    <property type="project" value="InterPro"/>
</dbReference>
<evidence type="ECO:0000313" key="5">
    <source>
        <dbReference type="Proteomes" id="UP000028703"/>
    </source>
</evidence>
<evidence type="ECO:0000259" key="2">
    <source>
        <dbReference type="PROSITE" id="PS50110"/>
    </source>
</evidence>
<proteinExistence type="predicted"/>
<feature type="domain" description="Response regulatory" evidence="2">
    <location>
        <begin position="2"/>
        <end position="116"/>
    </location>
</feature>
<dbReference type="Gene3D" id="3.40.50.2300">
    <property type="match status" value="1"/>
</dbReference>
<protein>
    <submittedName>
        <fullName evidence="4">LytTR family transcriptional regulator</fullName>
    </submittedName>
</protein>
<dbReference type="Pfam" id="PF04397">
    <property type="entry name" value="LytTR"/>
    <property type="match status" value="1"/>
</dbReference>
<organism evidence="4 5">
    <name type="scientific">Chryseobacterium luteum</name>
    <dbReference type="NCBI Taxonomy" id="421531"/>
    <lineage>
        <taxon>Bacteria</taxon>
        <taxon>Pseudomonadati</taxon>
        <taxon>Bacteroidota</taxon>
        <taxon>Flavobacteriia</taxon>
        <taxon>Flavobacteriales</taxon>
        <taxon>Weeksellaceae</taxon>
        <taxon>Chryseobacterium group</taxon>
        <taxon>Chryseobacterium</taxon>
    </lineage>
</organism>
<keyword evidence="5" id="KW-1185">Reference proteome</keyword>
<comment type="caution">
    <text evidence="4">The sequence shown here is derived from an EMBL/GenBank/DDBJ whole genome shotgun (WGS) entry which is preliminary data.</text>
</comment>
<gene>
    <name evidence="4" type="ORF">IX38_22195</name>
</gene>
<dbReference type="SMART" id="SM00448">
    <property type="entry name" value="REC"/>
    <property type="match status" value="1"/>
</dbReference>
<dbReference type="Gene3D" id="2.40.50.1020">
    <property type="entry name" value="LytTr DNA-binding domain"/>
    <property type="match status" value="1"/>
</dbReference>
<dbReference type="InterPro" id="IPR046947">
    <property type="entry name" value="LytR-like"/>
</dbReference>
<feature type="domain" description="HTH LytTR-type" evidence="3">
    <location>
        <begin position="129"/>
        <end position="232"/>
    </location>
</feature>
<dbReference type="STRING" id="421531.IX38_22195"/>
<dbReference type="Pfam" id="PF00072">
    <property type="entry name" value="Response_reg"/>
    <property type="match status" value="1"/>
</dbReference>
<dbReference type="PANTHER" id="PTHR37299">
    <property type="entry name" value="TRANSCRIPTIONAL REGULATOR-RELATED"/>
    <property type="match status" value="1"/>
</dbReference>
<evidence type="ECO:0000313" key="4">
    <source>
        <dbReference type="EMBL" id="KFE97016.1"/>
    </source>
</evidence>
<dbReference type="Proteomes" id="UP000028703">
    <property type="component" value="Unassembled WGS sequence"/>
</dbReference>
<dbReference type="PANTHER" id="PTHR37299:SF1">
    <property type="entry name" value="STAGE 0 SPORULATION PROTEIN A HOMOLOG"/>
    <property type="match status" value="1"/>
</dbReference>
<dbReference type="InterPro" id="IPR011006">
    <property type="entry name" value="CheY-like_superfamily"/>
</dbReference>
<dbReference type="GO" id="GO:0003677">
    <property type="term" value="F:DNA binding"/>
    <property type="evidence" value="ECO:0007669"/>
    <property type="project" value="InterPro"/>
</dbReference>
<dbReference type="AlphaFoldDB" id="A0A085YXV3"/>
<dbReference type="EMBL" id="JPRO01000034">
    <property type="protein sequence ID" value="KFE97016.1"/>
    <property type="molecule type" value="Genomic_DNA"/>
</dbReference>
<evidence type="ECO:0000259" key="3">
    <source>
        <dbReference type="PROSITE" id="PS50930"/>
    </source>
</evidence>
<feature type="modified residue" description="4-aspartylphosphate" evidence="1">
    <location>
        <position position="55"/>
    </location>
</feature>
<accession>A0A085YXV3</accession>
<sequence length="232" mass="26295">MNILIIEDEARIARRLQRMTAEFFADKPNEIIVCDSLQSGLDQIAAQLPDLLLLDLNLNGDNGFEVLEQMVAASFHTVIVSANTDKAITAFAYGVLDFVAKPFDRDRLFKALTRFVSPALKPDEGIRYLAVKRSGQVRLISISEVIYIKGAGIYTELHLRNGQSELHDKSLEHLQQLLPERFERIHKSYLVNFQQIEKIIINPGTRYGALLRTGEVLPVGRSKYKDLKNKMI</sequence>
<dbReference type="InterPro" id="IPR007492">
    <property type="entry name" value="LytTR_DNA-bd_dom"/>
</dbReference>